<name>A0A914H4M7_GLORO</name>
<reference evidence="3" key="1">
    <citation type="submission" date="2022-11" db="UniProtKB">
        <authorList>
            <consortium name="WormBaseParasite"/>
        </authorList>
    </citation>
    <scope>IDENTIFICATION</scope>
</reference>
<dbReference type="WBParaSite" id="Gr19_v10_g13798.t1">
    <property type="protein sequence ID" value="Gr19_v10_g13798.t1"/>
    <property type="gene ID" value="Gr19_v10_g13798"/>
</dbReference>
<feature type="signal peptide" evidence="1">
    <location>
        <begin position="1"/>
        <end position="24"/>
    </location>
</feature>
<sequence>MSKIVLFTFVLCICIILLNNLVTALWFRNAKTNHEDPDSDAKYFERMELKDLSQADWKKECKTQRKNCGIEVISTLNGTFKCHLAFGVFWLCRIKGYQILEAFFQLVSKQHKSYTTIFNDWSNSPGSICLLSLQSISANKGMFTATPKNVHYSVLLRNNQEWFKLRIKLGKNWKSNKLGKDFGQEWT</sequence>
<proteinExistence type="predicted"/>
<evidence type="ECO:0000313" key="3">
    <source>
        <dbReference type="WBParaSite" id="Gr19_v10_g13798.t1"/>
    </source>
</evidence>
<evidence type="ECO:0000313" key="2">
    <source>
        <dbReference type="Proteomes" id="UP000887572"/>
    </source>
</evidence>
<keyword evidence="2" id="KW-1185">Reference proteome</keyword>
<feature type="chain" id="PRO_5037363801" evidence="1">
    <location>
        <begin position="25"/>
        <end position="187"/>
    </location>
</feature>
<accession>A0A914H4M7</accession>
<organism evidence="2 3">
    <name type="scientific">Globodera rostochiensis</name>
    <name type="common">Golden nematode worm</name>
    <name type="synonym">Heterodera rostochiensis</name>
    <dbReference type="NCBI Taxonomy" id="31243"/>
    <lineage>
        <taxon>Eukaryota</taxon>
        <taxon>Metazoa</taxon>
        <taxon>Ecdysozoa</taxon>
        <taxon>Nematoda</taxon>
        <taxon>Chromadorea</taxon>
        <taxon>Rhabditida</taxon>
        <taxon>Tylenchina</taxon>
        <taxon>Tylenchomorpha</taxon>
        <taxon>Tylenchoidea</taxon>
        <taxon>Heteroderidae</taxon>
        <taxon>Heteroderinae</taxon>
        <taxon>Globodera</taxon>
    </lineage>
</organism>
<protein>
    <submittedName>
        <fullName evidence="3">Uncharacterized protein</fullName>
    </submittedName>
</protein>
<dbReference type="Proteomes" id="UP000887572">
    <property type="component" value="Unplaced"/>
</dbReference>
<evidence type="ECO:0000256" key="1">
    <source>
        <dbReference type="SAM" id="SignalP"/>
    </source>
</evidence>
<keyword evidence="1" id="KW-0732">Signal</keyword>
<dbReference type="AlphaFoldDB" id="A0A914H4M7"/>